<dbReference type="GO" id="GO:0009088">
    <property type="term" value="P:threonine biosynthetic process"/>
    <property type="evidence" value="ECO:0007669"/>
    <property type="project" value="UniProtKB-UniPathway"/>
</dbReference>
<name>A0A1Q5T105_9EURO</name>
<dbReference type="Pfam" id="PF00742">
    <property type="entry name" value="Homoserine_dh"/>
    <property type="match status" value="1"/>
</dbReference>
<dbReference type="Pfam" id="PF03447">
    <property type="entry name" value="NAD_binding_3"/>
    <property type="match status" value="1"/>
</dbReference>
<keyword evidence="8" id="KW-0791">Threonine biosynthesis</keyword>
<evidence type="ECO:0000256" key="7">
    <source>
        <dbReference type="ARBA" id="ARBA00022605"/>
    </source>
</evidence>
<evidence type="ECO:0000256" key="11">
    <source>
        <dbReference type="ARBA" id="ARBA00023167"/>
    </source>
</evidence>
<feature type="domain" description="Aspartate/homoserine dehydrogenase NAD-binding" evidence="15">
    <location>
        <begin position="23"/>
        <end position="157"/>
    </location>
</feature>
<dbReference type="FunFam" id="3.30.360.10:FF:000006">
    <property type="entry name" value="Bifunctional aspartokinase/homoserine dehydrogenase"/>
    <property type="match status" value="1"/>
</dbReference>
<evidence type="ECO:0000313" key="17">
    <source>
        <dbReference type="Proteomes" id="UP000186955"/>
    </source>
</evidence>
<dbReference type="GO" id="GO:0050661">
    <property type="term" value="F:NADP binding"/>
    <property type="evidence" value="ECO:0007669"/>
    <property type="project" value="InterPro"/>
</dbReference>
<evidence type="ECO:0000256" key="4">
    <source>
        <dbReference type="ARBA" id="ARBA00006753"/>
    </source>
</evidence>
<dbReference type="PANTHER" id="PTHR43070:SF5">
    <property type="entry name" value="HOMOSERINE DEHYDROGENASE"/>
    <property type="match status" value="1"/>
</dbReference>
<keyword evidence="7" id="KW-0028">Amino-acid biosynthesis</keyword>
<dbReference type="GO" id="GO:0009090">
    <property type="term" value="P:homoserine biosynthetic process"/>
    <property type="evidence" value="ECO:0007669"/>
    <property type="project" value="TreeGrafter"/>
</dbReference>
<dbReference type="InterPro" id="IPR036291">
    <property type="entry name" value="NAD(P)-bd_dom_sf"/>
</dbReference>
<evidence type="ECO:0000313" key="16">
    <source>
        <dbReference type="EMBL" id="OKO93939.1"/>
    </source>
</evidence>
<evidence type="ECO:0000259" key="15">
    <source>
        <dbReference type="Pfam" id="PF03447"/>
    </source>
</evidence>
<evidence type="ECO:0000256" key="8">
    <source>
        <dbReference type="ARBA" id="ARBA00022697"/>
    </source>
</evidence>
<dbReference type="AlphaFoldDB" id="A0A1Q5T105"/>
<dbReference type="InterPro" id="IPR005106">
    <property type="entry name" value="Asp/hSer_DH_NAD-bd"/>
</dbReference>
<comment type="function">
    <text evidence="13">Catalyzes the conversion of L-aspartate-beta-semialdehyde (L-Asa) to L-homoserine (L-Hse), the third step in the biosynthesis of amino acids that derive from aspartate (the aspartate family of amino acids), including methioinine and threonine, the latter of which is a precursor to isoleucine; production of homoserine leads to a branch-point in the pathway as it can either be O-phosphorylated for processing to threonine, or O-acylated for processing to methionine.</text>
</comment>
<dbReference type="Proteomes" id="UP000186955">
    <property type="component" value="Unassembled WGS sequence"/>
</dbReference>
<proteinExistence type="inferred from homology"/>
<dbReference type="InterPro" id="IPR001342">
    <property type="entry name" value="HDH_cat"/>
</dbReference>
<comment type="similarity">
    <text evidence="4">Belongs to the homoserine dehydrogenase family.</text>
</comment>
<dbReference type="Gene3D" id="3.30.360.10">
    <property type="entry name" value="Dihydrodipicolinate Reductase, domain 2"/>
    <property type="match status" value="1"/>
</dbReference>
<comment type="catalytic activity">
    <reaction evidence="12">
        <text>L-homoserine + NADP(+) = L-aspartate 4-semialdehyde + NADPH + H(+)</text>
        <dbReference type="Rhea" id="RHEA:15761"/>
        <dbReference type="ChEBI" id="CHEBI:15378"/>
        <dbReference type="ChEBI" id="CHEBI:57476"/>
        <dbReference type="ChEBI" id="CHEBI:57783"/>
        <dbReference type="ChEBI" id="CHEBI:58349"/>
        <dbReference type="ChEBI" id="CHEBI:537519"/>
        <dbReference type="EC" id="1.1.1.3"/>
    </reaction>
    <physiologicalReaction direction="right-to-left" evidence="12">
        <dbReference type="Rhea" id="RHEA:15763"/>
    </physiologicalReaction>
</comment>
<dbReference type="PANTHER" id="PTHR43070">
    <property type="match status" value="1"/>
</dbReference>
<dbReference type="Gene3D" id="3.40.50.720">
    <property type="entry name" value="NAD(P)-binding Rossmann-like Domain"/>
    <property type="match status" value="1"/>
</dbReference>
<sequence length="380" mass="40291">MKQQAFLTRCLMVQGSIQVHHYGVGGVGNAFLEQLGQLSNPPKLVLLARSTQTLMSAAPTYSPCIPFTTWEDAAKSPSLAKSNALPPAEIAAFLASAPGRAIVVDNTSDLTLAQAYPIFLERGVSVVTPNKKGFSEDITLFNDIFSSAVRGNALVYHQCTVGGTLPVLSTLRDLVSTGDAIIRVEGVLSGTLSLLLGEFMPGNGTSSAQWSFLVSHAKEIGHTEPDPRDDLNGLDFARKLTIIARVIGVEVTSPDSFPVESLIPVELSTIPSSAEGIAQFMSELPKFDAHMDAAKNSAEKQGKILRYIGSIDVTTGAIEVGLRHVEKGSPIANLQGSQIVSIYTKRYGTNPLILQGGGGGGEITAMGLMADLLKAMERLK</sequence>
<dbReference type="SUPFAM" id="SSF51735">
    <property type="entry name" value="NAD(P)-binding Rossmann-fold domains"/>
    <property type="match status" value="1"/>
</dbReference>
<evidence type="ECO:0000256" key="9">
    <source>
        <dbReference type="ARBA" id="ARBA00022857"/>
    </source>
</evidence>
<comment type="cofactor">
    <cofactor evidence="1">
        <name>a metal cation</name>
        <dbReference type="ChEBI" id="CHEBI:25213"/>
    </cofactor>
</comment>
<dbReference type="EMBL" id="MNBE01000723">
    <property type="protein sequence ID" value="OKO93939.1"/>
    <property type="molecule type" value="Genomic_DNA"/>
</dbReference>
<evidence type="ECO:0000256" key="5">
    <source>
        <dbReference type="ARBA" id="ARBA00013213"/>
    </source>
</evidence>
<evidence type="ECO:0000256" key="12">
    <source>
        <dbReference type="ARBA" id="ARBA00048841"/>
    </source>
</evidence>
<feature type="domain" description="Homoserine dehydrogenase catalytic" evidence="14">
    <location>
        <begin position="166"/>
        <end position="373"/>
    </location>
</feature>
<dbReference type="STRING" id="1316194.A0A1Q5T105"/>
<dbReference type="UniPathway" id="UPA00050">
    <property type="reaction ID" value="UER00063"/>
</dbReference>
<dbReference type="GO" id="GO:0004412">
    <property type="term" value="F:homoserine dehydrogenase activity"/>
    <property type="evidence" value="ECO:0007669"/>
    <property type="project" value="UniProtKB-EC"/>
</dbReference>
<evidence type="ECO:0000256" key="1">
    <source>
        <dbReference type="ARBA" id="ARBA00001920"/>
    </source>
</evidence>
<comment type="caution">
    <text evidence="16">The sequence shown here is derived from an EMBL/GenBank/DDBJ whole genome shotgun (WGS) entry which is preliminary data.</text>
</comment>
<evidence type="ECO:0000259" key="14">
    <source>
        <dbReference type="Pfam" id="PF00742"/>
    </source>
</evidence>
<protein>
    <recommendedName>
        <fullName evidence="6">Homoserine dehydrogenase</fullName>
        <ecNumber evidence="5">1.1.1.3</ecNumber>
    </recommendedName>
</protein>
<evidence type="ECO:0000256" key="10">
    <source>
        <dbReference type="ARBA" id="ARBA00023002"/>
    </source>
</evidence>
<keyword evidence="10" id="KW-0560">Oxidoreductase</keyword>
<comment type="pathway">
    <text evidence="3">Amino-acid biosynthesis; L-methionine biosynthesis via de novo pathway; L-homoserine from L-aspartate: step 3/3.</text>
</comment>
<keyword evidence="9" id="KW-0521">NADP</keyword>
<dbReference type="EC" id="1.1.1.3" evidence="5"/>
<dbReference type="SUPFAM" id="SSF55347">
    <property type="entry name" value="Glyceraldehyde-3-phosphate dehydrogenase-like, C-terminal domain"/>
    <property type="match status" value="1"/>
</dbReference>
<evidence type="ECO:0000256" key="3">
    <source>
        <dbReference type="ARBA" id="ARBA00005062"/>
    </source>
</evidence>
<dbReference type="GO" id="GO:0009086">
    <property type="term" value="P:methionine biosynthetic process"/>
    <property type="evidence" value="ECO:0007669"/>
    <property type="project" value="UniProtKB-KW"/>
</dbReference>
<evidence type="ECO:0000256" key="13">
    <source>
        <dbReference type="ARBA" id="ARBA00059589"/>
    </source>
</evidence>
<organism evidence="16 17">
    <name type="scientific">Penicillium subrubescens</name>
    <dbReference type="NCBI Taxonomy" id="1316194"/>
    <lineage>
        <taxon>Eukaryota</taxon>
        <taxon>Fungi</taxon>
        <taxon>Dikarya</taxon>
        <taxon>Ascomycota</taxon>
        <taxon>Pezizomycotina</taxon>
        <taxon>Eurotiomycetes</taxon>
        <taxon>Eurotiomycetidae</taxon>
        <taxon>Eurotiales</taxon>
        <taxon>Aspergillaceae</taxon>
        <taxon>Penicillium</taxon>
    </lineage>
</organism>
<evidence type="ECO:0000256" key="2">
    <source>
        <dbReference type="ARBA" id="ARBA00005056"/>
    </source>
</evidence>
<dbReference type="UniPathway" id="UPA00051">
    <property type="reaction ID" value="UER00465"/>
</dbReference>
<dbReference type="InterPro" id="IPR011147">
    <property type="entry name" value="Bifunc_Aspkin/hSer_DH"/>
</dbReference>
<gene>
    <name evidence="16" type="ORF">PENSUB_12218</name>
</gene>
<keyword evidence="17" id="KW-1185">Reference proteome</keyword>
<comment type="pathway">
    <text evidence="2">Amino-acid biosynthesis; L-threonine biosynthesis; L-threonine from L-aspartate: step 3/5.</text>
</comment>
<evidence type="ECO:0000256" key="6">
    <source>
        <dbReference type="ARBA" id="ARBA00013376"/>
    </source>
</evidence>
<accession>A0A1Q5T105</accession>
<keyword evidence="11" id="KW-0486">Methionine biosynthesis</keyword>
<reference evidence="16 17" key="1">
    <citation type="submission" date="2016-10" db="EMBL/GenBank/DDBJ databases">
        <title>Genome sequence of the ascomycete fungus Penicillium subrubescens.</title>
        <authorList>
            <person name="De Vries R.P."/>
            <person name="Peng M."/>
            <person name="Dilokpimol A."/>
            <person name="Hilden K."/>
            <person name="Makela M.R."/>
            <person name="Grigoriev I."/>
            <person name="Riley R."/>
            <person name="Granchi Z."/>
        </authorList>
    </citation>
    <scope>NUCLEOTIDE SEQUENCE [LARGE SCALE GENOMIC DNA]</scope>
    <source>
        <strain evidence="16 17">CBS 132785</strain>
    </source>
</reference>